<evidence type="ECO:0000313" key="3">
    <source>
        <dbReference type="Proteomes" id="UP000428333"/>
    </source>
</evidence>
<dbReference type="Proteomes" id="UP000428333">
    <property type="component" value="Linkage Group LG09"/>
</dbReference>
<keyword evidence="3" id="KW-1185">Reference proteome</keyword>
<gene>
    <name evidence="2" type="ORF">C3L33_15117</name>
</gene>
<keyword evidence="1" id="KW-1133">Transmembrane helix</keyword>
<evidence type="ECO:0000256" key="1">
    <source>
        <dbReference type="SAM" id="Phobius"/>
    </source>
</evidence>
<dbReference type="OrthoDB" id="785439at2759"/>
<keyword evidence="1" id="KW-0472">Membrane</keyword>
<feature type="non-terminal residue" evidence="2">
    <location>
        <position position="1"/>
    </location>
</feature>
<accession>A0A6A4KYR5</accession>
<reference evidence="2 3" key="1">
    <citation type="journal article" date="2019" name="Genome Biol. Evol.">
        <title>The Rhododendron genome and chromosomal organization provide insight into shared whole-genome duplications across the heath family (Ericaceae).</title>
        <authorList>
            <person name="Soza V.L."/>
            <person name="Lindsley D."/>
            <person name="Waalkes A."/>
            <person name="Ramage E."/>
            <person name="Patwardhan R.P."/>
            <person name="Burton J.N."/>
            <person name="Adey A."/>
            <person name="Kumar A."/>
            <person name="Qiu R."/>
            <person name="Shendure J."/>
            <person name="Hall B."/>
        </authorList>
    </citation>
    <scope>NUCLEOTIDE SEQUENCE [LARGE SCALE GENOMIC DNA]</scope>
    <source>
        <strain evidence="2">RSF 1966-606</strain>
    </source>
</reference>
<protein>
    <submittedName>
        <fullName evidence="2">Uncharacterized protein</fullName>
    </submittedName>
</protein>
<evidence type="ECO:0000313" key="2">
    <source>
        <dbReference type="EMBL" id="KAE9452976.1"/>
    </source>
</evidence>
<dbReference type="AlphaFoldDB" id="A0A6A4KYR5"/>
<organism evidence="2 3">
    <name type="scientific">Rhododendron williamsianum</name>
    <dbReference type="NCBI Taxonomy" id="262921"/>
    <lineage>
        <taxon>Eukaryota</taxon>
        <taxon>Viridiplantae</taxon>
        <taxon>Streptophyta</taxon>
        <taxon>Embryophyta</taxon>
        <taxon>Tracheophyta</taxon>
        <taxon>Spermatophyta</taxon>
        <taxon>Magnoliopsida</taxon>
        <taxon>eudicotyledons</taxon>
        <taxon>Gunneridae</taxon>
        <taxon>Pentapetalae</taxon>
        <taxon>asterids</taxon>
        <taxon>Ericales</taxon>
        <taxon>Ericaceae</taxon>
        <taxon>Ericoideae</taxon>
        <taxon>Rhodoreae</taxon>
        <taxon>Rhododendron</taxon>
    </lineage>
</organism>
<dbReference type="PANTHER" id="PTHR35719:SF2">
    <property type="entry name" value="ABC TRANSMEMBRANE TYPE-1 DOMAIN-CONTAINING PROTEIN"/>
    <property type="match status" value="1"/>
</dbReference>
<comment type="caution">
    <text evidence="2">The sequence shown here is derived from an EMBL/GenBank/DDBJ whole genome shotgun (WGS) entry which is preliminary data.</text>
</comment>
<dbReference type="PANTHER" id="PTHR35719">
    <property type="entry name" value="OS01G0680600 PROTEIN"/>
    <property type="match status" value="1"/>
</dbReference>
<proteinExistence type="predicted"/>
<name>A0A6A4KYR5_9ERIC</name>
<dbReference type="EMBL" id="QEFC01002321">
    <property type="protein sequence ID" value="KAE9452976.1"/>
    <property type="molecule type" value="Genomic_DNA"/>
</dbReference>
<sequence>MRSATASVSVLTFSHQSHLCPFTIPITSLSPPNPNLFPHFRRPVIRTRYRRRDSNADDDKEFGRQRRWWYDYSPRDQGPGILEEFIDVFGLLRYRLEAGVENVGLLRLGLKLKKVFGSYFPLLPAFLVSMLLATGPTAFLLSLALLIVQSAFTFAFKKLWGEIQNNPKRKNKSKRKARVNTASNVEFEEEETKWAQKGRTGYRSWVGRDDFPVNEDHRNPSTFGGWDDLDRTKEFDMKYSRRSAVKGKFSRREREREMPLLLRLLVAVFPFLASWTKML</sequence>
<keyword evidence="1" id="KW-0812">Transmembrane</keyword>
<feature type="transmembrane region" description="Helical" evidence="1">
    <location>
        <begin position="260"/>
        <end position="278"/>
    </location>
</feature>